<feature type="binding site" description="covalent" evidence="17">
    <location>
        <position position="207"/>
    </location>
    <ligand>
        <name>heme c</name>
        <dbReference type="ChEBI" id="CHEBI:61717"/>
        <label>2</label>
    </ligand>
</feature>
<evidence type="ECO:0000256" key="20">
    <source>
        <dbReference type="SAM" id="Phobius"/>
    </source>
</evidence>
<dbReference type="InterPro" id="IPR050597">
    <property type="entry name" value="Cytochrome_c_Oxidase_Subunit"/>
</dbReference>
<evidence type="ECO:0000256" key="15">
    <source>
        <dbReference type="ARBA" id="ARBA00023136"/>
    </source>
</evidence>
<feature type="domain" description="Cytochrome c" evidence="21">
    <location>
        <begin position="194"/>
        <end position="272"/>
    </location>
</feature>
<feature type="binding site" description="axial binding residue" evidence="18">
    <location>
        <position position="211"/>
    </location>
    <ligand>
        <name>heme c</name>
        <dbReference type="ChEBI" id="CHEBI:61717"/>
        <label>2</label>
    </ligand>
    <ligandPart>
        <name>Fe</name>
        <dbReference type="ChEBI" id="CHEBI:18248"/>
    </ligandPart>
</feature>
<feature type="transmembrane region" description="Helical" evidence="20">
    <location>
        <begin position="46"/>
        <end position="66"/>
    </location>
</feature>
<dbReference type="Gene3D" id="1.10.760.10">
    <property type="entry name" value="Cytochrome c-like domain"/>
    <property type="match status" value="2"/>
</dbReference>
<keyword evidence="15 20" id="KW-0472">Membrane</keyword>
<comment type="caution">
    <text evidence="22">The sequence shown here is derived from an EMBL/GenBank/DDBJ whole genome shotgun (WGS) entry which is preliminary data.</text>
</comment>
<proteinExistence type="predicted"/>
<feature type="binding site" description="axial binding residue" evidence="18">
    <location>
        <position position="98"/>
    </location>
    <ligand>
        <name>heme c</name>
        <dbReference type="ChEBI" id="CHEBI:61717"/>
        <label>1</label>
    </ligand>
    <ligandPart>
        <name>Fe</name>
        <dbReference type="ChEBI" id="CHEBI:18248"/>
    </ligandPart>
</feature>
<evidence type="ECO:0000256" key="2">
    <source>
        <dbReference type="ARBA" id="ARBA00012951"/>
    </source>
</evidence>
<keyword evidence="10" id="KW-0677">Repeat</keyword>
<evidence type="ECO:0000256" key="11">
    <source>
        <dbReference type="ARBA" id="ARBA00022967"/>
    </source>
</evidence>
<dbReference type="PANTHER" id="PTHR33751">
    <property type="entry name" value="CBB3-TYPE CYTOCHROME C OXIDASE SUBUNIT FIXP"/>
    <property type="match status" value="1"/>
</dbReference>
<keyword evidence="14 18" id="KW-0408">Iron</keyword>
<evidence type="ECO:0000313" key="22">
    <source>
        <dbReference type="EMBL" id="TWS19648.1"/>
    </source>
</evidence>
<feature type="binding site" description="covalent" evidence="17">
    <location>
        <position position="97"/>
    </location>
    <ligand>
        <name>heme c</name>
        <dbReference type="ChEBI" id="CHEBI:61717"/>
        <label>1</label>
    </ligand>
</feature>
<accession>A0A5C5RA03</accession>
<evidence type="ECO:0000256" key="3">
    <source>
        <dbReference type="ARBA" id="ARBA00017819"/>
    </source>
</evidence>
<evidence type="ECO:0000256" key="17">
    <source>
        <dbReference type="PIRSR" id="PIRSR000007-50"/>
    </source>
</evidence>
<comment type="PTM">
    <text evidence="17">Binds 2 heme c groups covalently per subunit.</text>
</comment>
<comment type="catalytic activity">
    <reaction evidence="16">
        <text>a quinol + 2 Fe(III)-[cytochrome c](out) = a quinone + 2 Fe(II)-[cytochrome c](out) + 2 H(+)(out)</text>
        <dbReference type="Rhea" id="RHEA:11484"/>
        <dbReference type="Rhea" id="RHEA-COMP:10350"/>
        <dbReference type="Rhea" id="RHEA-COMP:14399"/>
        <dbReference type="ChEBI" id="CHEBI:15378"/>
        <dbReference type="ChEBI" id="CHEBI:24646"/>
        <dbReference type="ChEBI" id="CHEBI:29033"/>
        <dbReference type="ChEBI" id="CHEBI:29034"/>
        <dbReference type="ChEBI" id="CHEBI:132124"/>
        <dbReference type="EC" id="7.1.1.8"/>
    </reaction>
</comment>
<dbReference type="RefSeq" id="WP_146560967.1">
    <property type="nucleotide sequence ID" value="NZ_VIGW01000004.1"/>
</dbReference>
<keyword evidence="5" id="KW-1003">Cell membrane</keyword>
<feature type="region of interest" description="Disordered" evidence="19">
    <location>
        <begin position="1"/>
        <end position="39"/>
    </location>
</feature>
<evidence type="ECO:0000256" key="8">
    <source>
        <dbReference type="ARBA" id="ARBA00022692"/>
    </source>
</evidence>
<keyword evidence="23" id="KW-1185">Reference proteome</keyword>
<dbReference type="EC" id="7.1.1.8" evidence="2"/>
<dbReference type="InterPro" id="IPR009152">
    <property type="entry name" value="bc1_cytC-su"/>
</dbReference>
<evidence type="ECO:0000259" key="21">
    <source>
        <dbReference type="PROSITE" id="PS51007"/>
    </source>
</evidence>
<dbReference type="EMBL" id="VIGW01000004">
    <property type="protein sequence ID" value="TWS19648.1"/>
    <property type="molecule type" value="Genomic_DNA"/>
</dbReference>
<comment type="subcellular location">
    <subcellularLocation>
        <location evidence="1">Cell membrane</location>
        <topology evidence="1">Multi-pass membrane protein</topology>
    </subcellularLocation>
</comment>
<dbReference type="PROSITE" id="PS51007">
    <property type="entry name" value="CYTC"/>
    <property type="match status" value="2"/>
</dbReference>
<feature type="transmembrane region" description="Helical" evidence="20">
    <location>
        <begin position="292"/>
        <end position="310"/>
    </location>
</feature>
<feature type="domain" description="Cytochrome c" evidence="21">
    <location>
        <begin position="81"/>
        <end position="161"/>
    </location>
</feature>
<dbReference type="PIRSF" id="PIRSF000007">
    <property type="entry name" value="Ubiq_cycred_cyc"/>
    <property type="match status" value="1"/>
</dbReference>
<keyword evidence="9 18" id="KW-0479">Metal-binding</keyword>
<sequence>MSSANFEPAGEGGEPSGAERTIASGAGPDHASAQKARKQRKLRRKFASAALLVGGLLAAGGVATIASPTPQVAIADDFDASQVENGKRLYETSCISCHGASLEGVKDRGPSLVGVGDSAVYFQVHSGRMPATVNSAQILRKPAKFDAKQIDAMGAYIQSIGGGPSIVWEYNQDGSIKRDENGNRVIAQESLRGTNLGAGAELFRLNCASCHNFTGRGGALSGGKFAPNLDPANEQEIYAAMLTGPQNMPKFSDRALSPEEKKNIIGFIKNVGETQSPGGHGLGGFGTASEGMVMWATGMIAVVGAAMWVGSRN</sequence>
<protein>
    <recommendedName>
        <fullName evidence="3">Cytochrome bc1 complex cytochrome c subunit</fullName>
        <ecNumber evidence="2">7.1.1.8</ecNumber>
    </recommendedName>
</protein>
<keyword evidence="11" id="KW-1278">Translocase</keyword>
<evidence type="ECO:0000256" key="4">
    <source>
        <dbReference type="ARBA" id="ARBA00022448"/>
    </source>
</evidence>
<dbReference type="SUPFAM" id="SSF46626">
    <property type="entry name" value="Cytochrome c"/>
    <property type="match status" value="2"/>
</dbReference>
<dbReference type="OrthoDB" id="9811281at2"/>
<keyword evidence="4" id="KW-0813">Transport</keyword>
<gene>
    <name evidence="22" type="ORF">FK529_10785</name>
</gene>
<keyword evidence="13 20" id="KW-1133">Transmembrane helix</keyword>
<evidence type="ECO:0000256" key="12">
    <source>
        <dbReference type="ARBA" id="ARBA00022982"/>
    </source>
</evidence>
<evidence type="ECO:0000256" key="16">
    <source>
        <dbReference type="ARBA" id="ARBA00029351"/>
    </source>
</evidence>
<evidence type="ECO:0000256" key="6">
    <source>
        <dbReference type="ARBA" id="ARBA00022617"/>
    </source>
</evidence>
<dbReference type="InterPro" id="IPR009056">
    <property type="entry name" value="Cyt_c-like_dom"/>
</dbReference>
<evidence type="ECO:0000256" key="10">
    <source>
        <dbReference type="ARBA" id="ARBA00022737"/>
    </source>
</evidence>
<feature type="binding site" description="covalent" evidence="17">
    <location>
        <position position="94"/>
    </location>
    <ligand>
        <name>heme c</name>
        <dbReference type="ChEBI" id="CHEBI:61717"/>
        <label>1</label>
    </ligand>
</feature>
<name>A0A5C5RA03_9ACTN</name>
<keyword evidence="6 17" id="KW-0349">Heme</keyword>
<feature type="binding site" description="covalent" evidence="17">
    <location>
        <position position="210"/>
    </location>
    <ligand>
        <name>heme c</name>
        <dbReference type="ChEBI" id="CHEBI:61717"/>
        <label>2</label>
    </ligand>
</feature>
<dbReference type="GO" id="GO:0008121">
    <property type="term" value="F:quinol-cytochrome-c reductase activity"/>
    <property type="evidence" value="ECO:0007669"/>
    <property type="project" value="UniProtKB-EC"/>
</dbReference>
<keyword evidence="7" id="KW-0679">Respiratory chain</keyword>
<dbReference type="InterPro" id="IPR036909">
    <property type="entry name" value="Cyt_c-like_dom_sf"/>
</dbReference>
<evidence type="ECO:0000256" key="13">
    <source>
        <dbReference type="ARBA" id="ARBA00022989"/>
    </source>
</evidence>
<keyword evidence="12" id="KW-0249">Electron transport</keyword>
<dbReference type="GO" id="GO:0020037">
    <property type="term" value="F:heme binding"/>
    <property type="evidence" value="ECO:0007669"/>
    <property type="project" value="InterPro"/>
</dbReference>
<reference evidence="22 23" key="1">
    <citation type="submission" date="2019-06" db="EMBL/GenBank/DDBJ databases">
        <title>Tsukamurella conjunctivitidis sp. nov., Tsukamurella assacharolytica sp. nov. and Tsukamurella sputae sp. nov. isolated from patients with conjunctivitis, bacteraemia (lymphoma) and respiratory infection (sputum) in Hong Kong.</title>
        <authorList>
            <person name="Teng J.L.L."/>
            <person name="Lee H.H."/>
            <person name="Fong J.Y.H."/>
            <person name="Fok K.M.N."/>
            <person name="Lau S.K.P."/>
            <person name="Woo P.C.Y."/>
        </authorList>
    </citation>
    <scope>NUCLEOTIDE SEQUENCE [LARGE SCALE GENOMIC DNA]</scope>
    <source>
        <strain evidence="22 23">HKU71</strain>
    </source>
</reference>
<evidence type="ECO:0000256" key="14">
    <source>
        <dbReference type="ARBA" id="ARBA00023004"/>
    </source>
</evidence>
<dbReference type="PANTHER" id="PTHR33751:SF13">
    <property type="entry name" value="CYTOCHROME BC1 COMPLEX CYTOCHROME C SUBUNIT"/>
    <property type="match status" value="1"/>
</dbReference>
<evidence type="ECO:0000256" key="9">
    <source>
        <dbReference type="ARBA" id="ARBA00022723"/>
    </source>
</evidence>
<dbReference type="GO" id="GO:0005506">
    <property type="term" value="F:iron ion binding"/>
    <property type="evidence" value="ECO:0007669"/>
    <property type="project" value="InterPro"/>
</dbReference>
<dbReference type="Pfam" id="PF13442">
    <property type="entry name" value="Cytochrome_CBB3"/>
    <property type="match status" value="1"/>
</dbReference>
<evidence type="ECO:0000256" key="7">
    <source>
        <dbReference type="ARBA" id="ARBA00022660"/>
    </source>
</evidence>
<dbReference type="GO" id="GO:0005886">
    <property type="term" value="C:plasma membrane"/>
    <property type="evidence" value="ECO:0007669"/>
    <property type="project" value="UniProtKB-SubCell"/>
</dbReference>
<evidence type="ECO:0000256" key="19">
    <source>
        <dbReference type="SAM" id="MobiDB-lite"/>
    </source>
</evidence>
<dbReference type="AlphaFoldDB" id="A0A5C5RA03"/>
<dbReference type="Proteomes" id="UP000317291">
    <property type="component" value="Unassembled WGS sequence"/>
</dbReference>
<evidence type="ECO:0000256" key="18">
    <source>
        <dbReference type="PIRSR" id="PIRSR000007-51"/>
    </source>
</evidence>
<organism evidence="22 23">
    <name type="scientific">Tsukamurella asaccharolytica</name>
    <dbReference type="NCBI Taxonomy" id="2592067"/>
    <lineage>
        <taxon>Bacteria</taxon>
        <taxon>Bacillati</taxon>
        <taxon>Actinomycetota</taxon>
        <taxon>Actinomycetes</taxon>
        <taxon>Mycobacteriales</taxon>
        <taxon>Tsukamurellaceae</taxon>
        <taxon>Tsukamurella</taxon>
    </lineage>
</organism>
<evidence type="ECO:0000256" key="1">
    <source>
        <dbReference type="ARBA" id="ARBA00004651"/>
    </source>
</evidence>
<keyword evidence="8 20" id="KW-0812">Transmembrane</keyword>
<dbReference type="Pfam" id="PF00034">
    <property type="entry name" value="Cytochrom_C"/>
    <property type="match status" value="1"/>
</dbReference>
<evidence type="ECO:0000313" key="23">
    <source>
        <dbReference type="Proteomes" id="UP000317291"/>
    </source>
</evidence>
<evidence type="ECO:0000256" key="5">
    <source>
        <dbReference type="ARBA" id="ARBA00022475"/>
    </source>
</evidence>